<proteinExistence type="predicted"/>
<dbReference type="EMBL" id="CP036259">
    <property type="protein sequence ID" value="QDR79700.1"/>
    <property type="molecule type" value="Genomic_DNA"/>
</dbReference>
<dbReference type="KEGG" id="sted:SPTER_09900"/>
<evidence type="ECO:0000256" key="2">
    <source>
        <dbReference type="SAM" id="SignalP"/>
    </source>
</evidence>
<dbReference type="PANTHER" id="PTHR43674:SF2">
    <property type="entry name" value="BETA-UREIDOPROPIONASE"/>
    <property type="match status" value="1"/>
</dbReference>
<gene>
    <name evidence="4" type="primary">amiF</name>
    <name evidence="4" type="ORF">SPTER_09900</name>
</gene>
<keyword evidence="5" id="KW-1185">Reference proteome</keyword>
<organism evidence="4 5">
    <name type="scientific">Sporomusa termitida</name>
    <dbReference type="NCBI Taxonomy" id="2377"/>
    <lineage>
        <taxon>Bacteria</taxon>
        <taxon>Bacillati</taxon>
        <taxon>Bacillota</taxon>
        <taxon>Negativicutes</taxon>
        <taxon>Selenomonadales</taxon>
        <taxon>Sporomusaceae</taxon>
        <taxon>Sporomusa</taxon>
    </lineage>
</organism>
<dbReference type="AlphaFoldDB" id="A0A517DQS1"/>
<dbReference type="SUPFAM" id="SSF56317">
    <property type="entry name" value="Carbon-nitrogen hydrolase"/>
    <property type="match status" value="2"/>
</dbReference>
<dbReference type="EC" id="3.5.1.49" evidence="4"/>
<evidence type="ECO:0000259" key="3">
    <source>
        <dbReference type="PROSITE" id="PS50263"/>
    </source>
</evidence>
<keyword evidence="1 4" id="KW-0378">Hydrolase</keyword>
<feature type="domain" description="CN hydrolase" evidence="3">
    <location>
        <begin position="42"/>
        <end position="285"/>
    </location>
</feature>
<dbReference type="Pfam" id="PF00795">
    <property type="entry name" value="CN_hydrolase"/>
    <property type="match status" value="2"/>
</dbReference>
<feature type="domain" description="CN hydrolase" evidence="3">
    <location>
        <begin position="325"/>
        <end position="590"/>
    </location>
</feature>
<dbReference type="InterPro" id="IPR003010">
    <property type="entry name" value="C-N_Hydrolase"/>
</dbReference>
<feature type="signal peptide" evidence="2">
    <location>
        <begin position="1"/>
        <end position="23"/>
    </location>
</feature>
<evidence type="ECO:0000313" key="4">
    <source>
        <dbReference type="EMBL" id="QDR79700.1"/>
    </source>
</evidence>
<dbReference type="InterPro" id="IPR050345">
    <property type="entry name" value="Aliph_Amidase/BUP"/>
</dbReference>
<dbReference type="PANTHER" id="PTHR43674">
    <property type="entry name" value="NITRILASE C965.09-RELATED"/>
    <property type="match status" value="1"/>
</dbReference>
<sequence>MHAKLRLFTLCLALAGMVTLILAGTMTNTVSAQNRGNKLQPFKVAAIQFNPILNERDKNVDELLSIIEQAFKNGAKLVVAPEMSTTGYYYRDREAIRPFVDTIPGTITKRVGNLTSKYNAYAVFGMAEKDARTDLFYNAAALVGPAGYIGKYRKTHQWETEEHWAAWGDLGVPVFTTGIGRIDINICMDSAYFESARLAALGGVDILAFPTNSSAQAIAALPARAQQNGLYIVSANRSNTENGFHMIGASAIWSPTGVKLAEAPLAADKSKAVAEPMILYGIIDPQAYKNKNKQILATRRPELYKDLMLYIAPWDYTKNTIPHDLRAGIVQYEPVVGDKTANKAKVARLISAAVEQARRENNSLDIIVLPELSLTGPMDKQSIAAVKSLAEPADGGSAGFMAELAKTSQVAIVYGLIEQAGNKLYNAAIVVDKAGSEIGKYRKTHLSDSDKRWATAGDRLAVFSAPELGKFGLLIGEDALYPEAAGVLAVKRADFIAIPAAWHGQYGSYMTIHPDMSANKYPAGSMVIWDAAAIGAQAYTLVANFMGTTAGYSGHSSLYTLDPLYGLDQPAVAAGDKEEVLVVNFKTIQPQWWFNQEKLLLSRRTPYYVPLVQ</sequence>
<evidence type="ECO:0000256" key="1">
    <source>
        <dbReference type="ARBA" id="ARBA00022801"/>
    </source>
</evidence>
<dbReference type="Gene3D" id="3.60.110.10">
    <property type="entry name" value="Carbon-nitrogen hydrolase"/>
    <property type="match status" value="2"/>
</dbReference>
<dbReference type="InterPro" id="IPR036526">
    <property type="entry name" value="C-N_Hydrolase_sf"/>
</dbReference>
<dbReference type="RefSeq" id="WP_211367477.1">
    <property type="nucleotide sequence ID" value="NZ_CP036259.1"/>
</dbReference>
<accession>A0A517DQS1</accession>
<dbReference type="Proteomes" id="UP000320776">
    <property type="component" value="Chromosome"/>
</dbReference>
<dbReference type="GO" id="GO:0004328">
    <property type="term" value="F:formamidase activity"/>
    <property type="evidence" value="ECO:0007669"/>
    <property type="project" value="UniProtKB-EC"/>
</dbReference>
<name>A0A517DQS1_9FIRM</name>
<dbReference type="PROSITE" id="PS50263">
    <property type="entry name" value="CN_HYDROLASE"/>
    <property type="match status" value="2"/>
</dbReference>
<reference evidence="4 5" key="1">
    <citation type="submission" date="2019-02" db="EMBL/GenBank/DDBJ databases">
        <title>Closed genome of Sporomusa termitida DSM 4440.</title>
        <authorList>
            <person name="Poehlein A."/>
            <person name="Daniel R."/>
        </authorList>
    </citation>
    <scope>NUCLEOTIDE SEQUENCE [LARGE SCALE GENOMIC DNA]</scope>
    <source>
        <strain evidence="4 5">DSM 4440</strain>
    </source>
</reference>
<protein>
    <submittedName>
        <fullName evidence="4">Formamidase</fullName>
        <ecNumber evidence="4">3.5.1.49</ecNumber>
    </submittedName>
</protein>
<keyword evidence="2" id="KW-0732">Signal</keyword>
<dbReference type="CDD" id="cd07197">
    <property type="entry name" value="nitrilase"/>
    <property type="match status" value="1"/>
</dbReference>
<feature type="chain" id="PRO_5038721684" evidence="2">
    <location>
        <begin position="24"/>
        <end position="613"/>
    </location>
</feature>
<evidence type="ECO:0000313" key="5">
    <source>
        <dbReference type="Proteomes" id="UP000320776"/>
    </source>
</evidence>